<dbReference type="Pfam" id="PF00023">
    <property type="entry name" value="Ank"/>
    <property type="match status" value="1"/>
</dbReference>
<dbReference type="InterPro" id="IPR036770">
    <property type="entry name" value="Ankyrin_rpt-contain_sf"/>
</dbReference>
<feature type="compositionally biased region" description="Low complexity" evidence="1">
    <location>
        <begin position="209"/>
        <end position="232"/>
    </location>
</feature>
<protein>
    <recommendedName>
        <fullName evidence="4">Ankyrin repeat protein</fullName>
    </recommendedName>
</protein>
<proteinExistence type="predicted"/>
<sequence length="232" mass="23974">MAPVAAPVDTPSAGDAATEHSAPPPATAERPALPPDTLNFAAKMFDLARTGDLKLIHYLAAGLPPNMANQRGDSLLMLAAYHGHEELVSAMLGHSPTPISPSTTRTTSESDSNTTAEHAIPTLPPSHQPDVNQLNAKHQSILAGTVFKSYFSIAALLVRAGADPLAGEPSAEETATIFRKLDGDGGYRELFEGAPGRGRGGVLLKEELAPASQPQQAASETAAGTESAQPAS</sequence>
<dbReference type="AlphaFoldDB" id="A0A8X7N833"/>
<dbReference type="Gene3D" id="1.25.40.20">
    <property type="entry name" value="Ankyrin repeat-containing domain"/>
    <property type="match status" value="1"/>
</dbReference>
<reference evidence="2" key="1">
    <citation type="submission" date="2016-04" db="EMBL/GenBank/DDBJ databases">
        <authorList>
            <person name="Nguyen H.D."/>
            <person name="Samba Siva P."/>
            <person name="Cullis J."/>
            <person name="Levesque C.A."/>
            <person name="Hambleton S."/>
        </authorList>
    </citation>
    <scope>NUCLEOTIDE SEQUENCE</scope>
    <source>
        <strain evidence="2">DAOMC 236422</strain>
    </source>
</reference>
<feature type="region of interest" description="Disordered" evidence="1">
    <location>
        <begin position="94"/>
        <end position="129"/>
    </location>
</feature>
<comment type="caution">
    <text evidence="2">The sequence shown here is derived from an EMBL/GenBank/DDBJ whole genome shotgun (WGS) entry which is preliminary data.</text>
</comment>
<name>A0A8X7N833_9BASI</name>
<dbReference type="EMBL" id="LWDG02000178">
    <property type="protein sequence ID" value="KAE8268043.1"/>
    <property type="molecule type" value="Genomic_DNA"/>
</dbReference>
<evidence type="ECO:0008006" key="4">
    <source>
        <dbReference type="Google" id="ProtNLM"/>
    </source>
</evidence>
<evidence type="ECO:0000256" key="1">
    <source>
        <dbReference type="SAM" id="MobiDB-lite"/>
    </source>
</evidence>
<feature type="region of interest" description="Disordered" evidence="1">
    <location>
        <begin position="1"/>
        <end position="35"/>
    </location>
</feature>
<organism evidence="2 3">
    <name type="scientific">Tilletia walkeri</name>
    <dbReference type="NCBI Taxonomy" id="117179"/>
    <lineage>
        <taxon>Eukaryota</taxon>
        <taxon>Fungi</taxon>
        <taxon>Dikarya</taxon>
        <taxon>Basidiomycota</taxon>
        <taxon>Ustilaginomycotina</taxon>
        <taxon>Exobasidiomycetes</taxon>
        <taxon>Tilletiales</taxon>
        <taxon>Tilletiaceae</taxon>
        <taxon>Tilletia</taxon>
    </lineage>
</organism>
<keyword evidence="3" id="KW-1185">Reference proteome</keyword>
<dbReference type="InterPro" id="IPR002110">
    <property type="entry name" value="Ankyrin_rpt"/>
</dbReference>
<gene>
    <name evidence="2" type="ORF">A4X09_0g4303</name>
</gene>
<evidence type="ECO:0000313" key="2">
    <source>
        <dbReference type="EMBL" id="KAE8268043.1"/>
    </source>
</evidence>
<dbReference type="Proteomes" id="UP000078113">
    <property type="component" value="Unassembled WGS sequence"/>
</dbReference>
<evidence type="ECO:0000313" key="3">
    <source>
        <dbReference type="Proteomes" id="UP000078113"/>
    </source>
</evidence>
<accession>A0A8X7N833</accession>
<dbReference type="SUPFAM" id="SSF48403">
    <property type="entry name" value="Ankyrin repeat"/>
    <property type="match status" value="1"/>
</dbReference>
<feature type="compositionally biased region" description="Low complexity" evidence="1">
    <location>
        <begin position="95"/>
        <end position="115"/>
    </location>
</feature>
<feature type="region of interest" description="Disordered" evidence="1">
    <location>
        <begin position="208"/>
        <end position="232"/>
    </location>
</feature>
<reference evidence="2" key="2">
    <citation type="journal article" date="2019" name="IMA Fungus">
        <title>Genome sequencing and comparison of five Tilletia species to identify candidate genes for the detection of regulated species infecting wheat.</title>
        <authorList>
            <person name="Nguyen H.D.T."/>
            <person name="Sultana T."/>
            <person name="Kesanakurti P."/>
            <person name="Hambleton S."/>
        </authorList>
    </citation>
    <scope>NUCLEOTIDE SEQUENCE</scope>
    <source>
        <strain evidence="2">DAOMC 236422</strain>
    </source>
</reference>